<comment type="caution">
    <text evidence="2">The sequence shown here is derived from an EMBL/GenBank/DDBJ whole genome shotgun (WGS) entry which is preliminary data.</text>
</comment>
<evidence type="ECO:0000313" key="2">
    <source>
        <dbReference type="EMBL" id="OWK38643.1"/>
    </source>
</evidence>
<feature type="compositionally biased region" description="Basic and acidic residues" evidence="1">
    <location>
        <begin position="9"/>
        <end position="28"/>
    </location>
</feature>
<protein>
    <submittedName>
        <fullName evidence="2">Uncharacterized protein</fullName>
    </submittedName>
</protein>
<feature type="region of interest" description="Disordered" evidence="1">
    <location>
        <begin position="1"/>
        <end position="37"/>
    </location>
</feature>
<keyword evidence="3" id="KW-1185">Reference proteome</keyword>
<evidence type="ECO:0000256" key="1">
    <source>
        <dbReference type="SAM" id="MobiDB-lite"/>
    </source>
</evidence>
<accession>A0A225DCD0</accession>
<name>A0A225DCD0_9BACT</name>
<dbReference type="AlphaFoldDB" id="A0A225DCD0"/>
<reference evidence="3" key="1">
    <citation type="submission" date="2017-06" db="EMBL/GenBank/DDBJ databases">
        <title>Genome analysis of Fimbriiglobus ruber SP5, the first member of the order Planctomycetales with confirmed chitinolytic capability.</title>
        <authorList>
            <person name="Ravin N.V."/>
            <person name="Rakitin A.L."/>
            <person name="Ivanova A.A."/>
            <person name="Beletsky A.V."/>
            <person name="Kulichevskaya I.S."/>
            <person name="Mardanov A.V."/>
            <person name="Dedysh S.N."/>
        </authorList>
    </citation>
    <scope>NUCLEOTIDE SEQUENCE [LARGE SCALE GENOMIC DNA]</scope>
    <source>
        <strain evidence="3">SP5</strain>
    </source>
</reference>
<proteinExistence type="predicted"/>
<dbReference type="Proteomes" id="UP000214646">
    <property type="component" value="Unassembled WGS sequence"/>
</dbReference>
<gene>
    <name evidence="2" type="ORF">FRUB_07763</name>
</gene>
<evidence type="ECO:0000313" key="3">
    <source>
        <dbReference type="Proteomes" id="UP000214646"/>
    </source>
</evidence>
<sequence>MAEPPGTRNRPEALRDPTRHDRADREKSPPAGVANAP</sequence>
<dbReference type="EMBL" id="NIDE01000014">
    <property type="protein sequence ID" value="OWK38643.1"/>
    <property type="molecule type" value="Genomic_DNA"/>
</dbReference>
<organism evidence="2 3">
    <name type="scientific">Fimbriiglobus ruber</name>
    <dbReference type="NCBI Taxonomy" id="1908690"/>
    <lineage>
        <taxon>Bacteria</taxon>
        <taxon>Pseudomonadati</taxon>
        <taxon>Planctomycetota</taxon>
        <taxon>Planctomycetia</taxon>
        <taxon>Gemmatales</taxon>
        <taxon>Gemmataceae</taxon>
        <taxon>Fimbriiglobus</taxon>
    </lineage>
</organism>